<sequence length="242" mass="26916">MRVIKYQEQGSTISARYVVDVGGTFVQGDNVEKIGLFQICRFKWNGIPVTDKVEVLSADWIGQGRENDTKRNTINANGWFVDNFFRVGVQQSPYYEESFGEGVLEGQTQIINRDLGQTEFVDHWFHIGGWPADFDTWVNAQNHCLPVGNGAQTYVYLWDTPMQPQGVSLEFKVHLLGTRTDGSYLLGPGYYWAWHSHSPDNTATGGSSAITAVDQVPDNDVSSCLQMWVAANKNGKKVAVGG</sequence>
<gene>
    <name evidence="1" type="ORF">GCM10007901_27940</name>
</gene>
<dbReference type="RefSeq" id="WP_284321543.1">
    <property type="nucleotide sequence ID" value="NZ_BSOB01000025.1"/>
</dbReference>
<comment type="caution">
    <text evidence="1">The sequence shown here is derived from an EMBL/GenBank/DDBJ whole genome shotgun (WGS) entry which is preliminary data.</text>
</comment>
<dbReference type="Proteomes" id="UP001156670">
    <property type="component" value="Unassembled WGS sequence"/>
</dbReference>
<accession>A0ABQ5XQG8</accession>
<protein>
    <submittedName>
        <fullName evidence="1">Uncharacterized protein</fullName>
    </submittedName>
</protein>
<keyword evidence="2" id="KW-1185">Reference proteome</keyword>
<name>A0ABQ5XQG8_9GAMM</name>
<organism evidence="1 2">
    <name type="scientific">Dyella acidisoli</name>
    <dbReference type="NCBI Taxonomy" id="1867834"/>
    <lineage>
        <taxon>Bacteria</taxon>
        <taxon>Pseudomonadati</taxon>
        <taxon>Pseudomonadota</taxon>
        <taxon>Gammaproteobacteria</taxon>
        <taxon>Lysobacterales</taxon>
        <taxon>Rhodanobacteraceae</taxon>
        <taxon>Dyella</taxon>
    </lineage>
</organism>
<proteinExistence type="predicted"/>
<reference evidence="2" key="1">
    <citation type="journal article" date="2019" name="Int. J. Syst. Evol. Microbiol.">
        <title>The Global Catalogue of Microorganisms (GCM) 10K type strain sequencing project: providing services to taxonomists for standard genome sequencing and annotation.</title>
        <authorList>
            <consortium name="The Broad Institute Genomics Platform"/>
            <consortium name="The Broad Institute Genome Sequencing Center for Infectious Disease"/>
            <person name="Wu L."/>
            <person name="Ma J."/>
        </authorList>
    </citation>
    <scope>NUCLEOTIDE SEQUENCE [LARGE SCALE GENOMIC DNA]</scope>
    <source>
        <strain evidence="2">NBRC 111980</strain>
    </source>
</reference>
<evidence type="ECO:0000313" key="1">
    <source>
        <dbReference type="EMBL" id="GLQ93843.1"/>
    </source>
</evidence>
<dbReference type="EMBL" id="BSOB01000025">
    <property type="protein sequence ID" value="GLQ93843.1"/>
    <property type="molecule type" value="Genomic_DNA"/>
</dbReference>
<evidence type="ECO:0000313" key="2">
    <source>
        <dbReference type="Proteomes" id="UP001156670"/>
    </source>
</evidence>